<dbReference type="InterPro" id="IPR050660">
    <property type="entry name" value="NEK_Ser/Thr_kinase"/>
</dbReference>
<evidence type="ECO:0000256" key="8">
    <source>
        <dbReference type="SAM" id="MobiDB-lite"/>
    </source>
</evidence>
<protein>
    <recommendedName>
        <fullName evidence="2">non-specific serine/threonine protein kinase</fullName>
        <ecNumber evidence="2">2.7.11.1</ecNumber>
    </recommendedName>
</protein>
<dbReference type="PROSITE" id="PS00109">
    <property type="entry name" value="PROTEIN_KINASE_TYR"/>
    <property type="match status" value="1"/>
</dbReference>
<evidence type="ECO:0000256" key="9">
    <source>
        <dbReference type="SAM" id="Phobius"/>
    </source>
</evidence>
<accession>A0ABT9TR60</accession>
<keyword evidence="6 7" id="KW-0067">ATP-binding</keyword>
<evidence type="ECO:0000256" key="7">
    <source>
        <dbReference type="PROSITE-ProRule" id="PRU10141"/>
    </source>
</evidence>
<evidence type="ECO:0000313" key="12">
    <source>
        <dbReference type="Proteomes" id="UP001244563"/>
    </source>
</evidence>
<evidence type="ECO:0000256" key="2">
    <source>
        <dbReference type="ARBA" id="ARBA00012513"/>
    </source>
</evidence>
<feature type="domain" description="Protein kinase" evidence="10">
    <location>
        <begin position="17"/>
        <end position="267"/>
    </location>
</feature>
<keyword evidence="4 7" id="KW-0547">Nucleotide-binding</keyword>
<dbReference type="EMBL" id="JAUSSW010000010">
    <property type="protein sequence ID" value="MDQ0103709.1"/>
    <property type="molecule type" value="Genomic_DNA"/>
</dbReference>
<dbReference type="InterPro" id="IPR011009">
    <property type="entry name" value="Kinase-like_dom_sf"/>
</dbReference>
<feature type="binding site" evidence="7">
    <location>
        <position position="46"/>
    </location>
    <ligand>
        <name>ATP</name>
        <dbReference type="ChEBI" id="CHEBI:30616"/>
    </ligand>
</feature>
<feature type="transmembrane region" description="Helical" evidence="9">
    <location>
        <begin position="334"/>
        <end position="356"/>
    </location>
</feature>
<dbReference type="InterPro" id="IPR000719">
    <property type="entry name" value="Prot_kinase_dom"/>
</dbReference>
<comment type="caution">
    <text evidence="11">The sequence shown here is derived from an EMBL/GenBank/DDBJ whole genome shotgun (WGS) entry which is preliminary data.</text>
</comment>
<dbReference type="PROSITE" id="PS50011">
    <property type="entry name" value="PROTEIN_KINASE_DOM"/>
    <property type="match status" value="1"/>
</dbReference>
<keyword evidence="3" id="KW-0808">Transferase</keyword>
<proteinExistence type="inferred from homology"/>
<dbReference type="Pfam" id="PF00069">
    <property type="entry name" value="Pkinase"/>
    <property type="match status" value="1"/>
</dbReference>
<evidence type="ECO:0000256" key="6">
    <source>
        <dbReference type="ARBA" id="ARBA00022840"/>
    </source>
</evidence>
<keyword evidence="12" id="KW-1185">Reference proteome</keyword>
<dbReference type="Proteomes" id="UP001244563">
    <property type="component" value="Unassembled WGS sequence"/>
</dbReference>
<dbReference type="RefSeq" id="WP_064722887.1">
    <property type="nucleotide sequence ID" value="NZ_BDDW01000009.1"/>
</dbReference>
<evidence type="ECO:0000256" key="4">
    <source>
        <dbReference type="ARBA" id="ARBA00022741"/>
    </source>
</evidence>
<dbReference type="InterPro" id="IPR017441">
    <property type="entry name" value="Protein_kinase_ATP_BS"/>
</dbReference>
<comment type="similarity">
    <text evidence="1">Belongs to the protein kinase superfamily. NEK Ser/Thr protein kinase family. NIMA subfamily.</text>
</comment>
<sequence>METLETANAVAPLLPGYETSRLLGQGSSSDVWLVNRLSDRALLAVKCPRGEVQAEALGSAAREVTLLSHLVHQHLVRIHEVLPADDGSGGTAGIVMDYAAGGSLANLVPGRKRLSVGETVTVLTPIAQALDYLHLNGIVHGDVSPGNVLLTAVGMPVLADLGLAVRVGDTHQNLDAGTTGFKDPFSPVSTHGTSEHGLRPQRDVYSLAAVGWYCLTGVVPGPPQVRPPLSMLVPDVPKGLAAALEAGLAPDPQMRPTAKEFGTAIFRSAAPEPLDLSGAVHHSVIPELLTRREVHGRQARRASRGHSWMRRLLPLPRVEGRSGARRPGTSRSVLAVRVVLVGVGGTLIGVMAWNLWQGGGLEPRNFQAEPTASPSAGPGPSIEPAKADDLPEGLAGALTADDPEVAVGALSAVRDFALREGRLQLLDLVNAQGSPAAESDHGLREQLRLSGTTFGGFTTELSGASVGASPEVDRVQVDVTATISAYEERDASGAVVRTQTAGASQALRLTLIRADGRWWLSEVTGPGK</sequence>
<evidence type="ECO:0000256" key="5">
    <source>
        <dbReference type="ARBA" id="ARBA00022777"/>
    </source>
</evidence>
<evidence type="ECO:0000256" key="1">
    <source>
        <dbReference type="ARBA" id="ARBA00010886"/>
    </source>
</evidence>
<name>A0ABT9TR60_PAENI</name>
<dbReference type="PANTHER" id="PTHR43671:SF13">
    <property type="entry name" value="SERINE_THREONINE-PROTEIN KINASE NEK2"/>
    <property type="match status" value="1"/>
</dbReference>
<dbReference type="PROSITE" id="PS00107">
    <property type="entry name" value="PROTEIN_KINASE_ATP"/>
    <property type="match status" value="1"/>
</dbReference>
<keyword evidence="5" id="KW-0418">Kinase</keyword>
<keyword evidence="9" id="KW-0812">Transmembrane</keyword>
<evidence type="ECO:0000313" key="11">
    <source>
        <dbReference type="EMBL" id="MDQ0103709.1"/>
    </source>
</evidence>
<organism evidence="11 12">
    <name type="scientific">Paenarthrobacter nicotinovorans</name>
    <name type="common">Arthrobacter nicotinovorans</name>
    <dbReference type="NCBI Taxonomy" id="29320"/>
    <lineage>
        <taxon>Bacteria</taxon>
        <taxon>Bacillati</taxon>
        <taxon>Actinomycetota</taxon>
        <taxon>Actinomycetes</taxon>
        <taxon>Micrococcales</taxon>
        <taxon>Micrococcaceae</taxon>
        <taxon>Paenarthrobacter</taxon>
    </lineage>
</organism>
<evidence type="ECO:0000259" key="10">
    <source>
        <dbReference type="PROSITE" id="PS50011"/>
    </source>
</evidence>
<reference evidence="11 12" key="1">
    <citation type="submission" date="2023-07" db="EMBL/GenBank/DDBJ databases">
        <title>Sorghum-associated microbial communities from plants grown in Nebraska, USA.</title>
        <authorList>
            <person name="Schachtman D."/>
        </authorList>
    </citation>
    <scope>NUCLEOTIDE SEQUENCE [LARGE SCALE GENOMIC DNA]</scope>
    <source>
        <strain evidence="11 12">CC523</strain>
    </source>
</reference>
<keyword evidence="9" id="KW-1133">Transmembrane helix</keyword>
<dbReference type="EC" id="2.7.11.1" evidence="2"/>
<dbReference type="CDD" id="cd14014">
    <property type="entry name" value="STKc_PknB_like"/>
    <property type="match status" value="1"/>
</dbReference>
<evidence type="ECO:0000256" key="3">
    <source>
        <dbReference type="ARBA" id="ARBA00022679"/>
    </source>
</evidence>
<feature type="compositionally biased region" description="Low complexity" evidence="8">
    <location>
        <begin position="368"/>
        <end position="384"/>
    </location>
</feature>
<dbReference type="InterPro" id="IPR008266">
    <property type="entry name" value="Tyr_kinase_AS"/>
</dbReference>
<dbReference type="SUPFAM" id="SSF56112">
    <property type="entry name" value="Protein kinase-like (PK-like)"/>
    <property type="match status" value="1"/>
</dbReference>
<feature type="region of interest" description="Disordered" evidence="8">
    <location>
        <begin position="364"/>
        <end position="396"/>
    </location>
</feature>
<dbReference type="PANTHER" id="PTHR43671">
    <property type="entry name" value="SERINE/THREONINE-PROTEIN KINASE NEK"/>
    <property type="match status" value="1"/>
</dbReference>
<dbReference type="Gene3D" id="1.10.510.10">
    <property type="entry name" value="Transferase(Phosphotransferase) domain 1"/>
    <property type="match status" value="1"/>
</dbReference>
<keyword evidence="9" id="KW-0472">Membrane</keyword>
<gene>
    <name evidence="11" type="ORF">J2T10_003374</name>
</gene>